<dbReference type="InParanoid" id="A0A2P5HWJ5"/>
<comment type="caution">
    <text evidence="5">The sequence shown here is derived from an EMBL/GenBank/DDBJ whole genome shotgun (WGS) entry which is preliminary data.</text>
</comment>
<evidence type="ECO:0000256" key="4">
    <source>
        <dbReference type="ARBA" id="ARBA00023002"/>
    </source>
</evidence>
<keyword evidence="2" id="KW-0285">Flavoprotein</keyword>
<dbReference type="PANTHER" id="PTHR42877">
    <property type="entry name" value="L-ORNITHINE N(5)-MONOOXYGENASE-RELATED"/>
    <property type="match status" value="1"/>
</dbReference>
<dbReference type="Gene3D" id="3.50.50.60">
    <property type="entry name" value="FAD/NAD(P)-binding domain"/>
    <property type="match status" value="2"/>
</dbReference>
<dbReference type="Proteomes" id="UP000094444">
    <property type="component" value="Unassembled WGS sequence"/>
</dbReference>
<protein>
    <recommendedName>
        <fullName evidence="7">Monooxygenase</fullName>
    </recommendedName>
</protein>
<keyword evidence="4" id="KW-0560">Oxidoreductase</keyword>
<name>A0A2P5HWJ5_DIAHE</name>
<dbReference type="InterPro" id="IPR020946">
    <property type="entry name" value="Flavin_mOase-like"/>
</dbReference>
<dbReference type="PANTHER" id="PTHR42877:SF4">
    <property type="entry name" value="FAD_NAD(P)-BINDING DOMAIN-CONTAINING PROTEIN-RELATED"/>
    <property type="match status" value="1"/>
</dbReference>
<accession>A0A2P5HWJ5</accession>
<reference evidence="5" key="1">
    <citation type="submission" date="2017-09" db="EMBL/GenBank/DDBJ databases">
        <title>Polyketide synthases of a Diaporthe helianthi virulent isolate.</title>
        <authorList>
            <person name="Baroncelli R."/>
        </authorList>
    </citation>
    <scope>NUCLEOTIDE SEQUENCE [LARGE SCALE GENOMIC DNA]</scope>
    <source>
        <strain evidence="5">7/96</strain>
    </source>
</reference>
<dbReference type="InterPro" id="IPR051209">
    <property type="entry name" value="FAD-bind_Monooxygenase_sf"/>
</dbReference>
<evidence type="ECO:0008006" key="7">
    <source>
        <dbReference type="Google" id="ProtNLM"/>
    </source>
</evidence>
<evidence type="ECO:0000313" key="6">
    <source>
        <dbReference type="Proteomes" id="UP000094444"/>
    </source>
</evidence>
<keyword evidence="6" id="KW-1185">Reference proteome</keyword>
<dbReference type="GO" id="GO:0050661">
    <property type="term" value="F:NADP binding"/>
    <property type="evidence" value="ECO:0007669"/>
    <property type="project" value="InterPro"/>
</dbReference>
<dbReference type="Pfam" id="PF00743">
    <property type="entry name" value="FMO-like"/>
    <property type="match status" value="1"/>
</dbReference>
<evidence type="ECO:0000256" key="2">
    <source>
        <dbReference type="ARBA" id="ARBA00022630"/>
    </source>
</evidence>
<dbReference type="OrthoDB" id="74360at2759"/>
<dbReference type="GO" id="GO:0004499">
    <property type="term" value="F:N,N-dimethylaniline monooxygenase activity"/>
    <property type="evidence" value="ECO:0007669"/>
    <property type="project" value="InterPro"/>
</dbReference>
<dbReference type="GO" id="GO:0050660">
    <property type="term" value="F:flavin adenine dinucleotide binding"/>
    <property type="evidence" value="ECO:0007669"/>
    <property type="project" value="InterPro"/>
</dbReference>
<keyword evidence="3" id="KW-0274">FAD</keyword>
<evidence type="ECO:0000256" key="1">
    <source>
        <dbReference type="ARBA" id="ARBA00010139"/>
    </source>
</evidence>
<dbReference type="SUPFAM" id="SSF51905">
    <property type="entry name" value="FAD/NAD(P)-binding domain"/>
    <property type="match status" value="1"/>
</dbReference>
<dbReference type="EMBL" id="MAVT02000601">
    <property type="protein sequence ID" value="POS74622.1"/>
    <property type="molecule type" value="Genomic_DNA"/>
</dbReference>
<evidence type="ECO:0000256" key="3">
    <source>
        <dbReference type="ARBA" id="ARBA00022827"/>
    </source>
</evidence>
<organism evidence="5 6">
    <name type="scientific">Diaporthe helianthi</name>
    <dbReference type="NCBI Taxonomy" id="158607"/>
    <lineage>
        <taxon>Eukaryota</taxon>
        <taxon>Fungi</taxon>
        <taxon>Dikarya</taxon>
        <taxon>Ascomycota</taxon>
        <taxon>Pezizomycotina</taxon>
        <taxon>Sordariomycetes</taxon>
        <taxon>Sordariomycetidae</taxon>
        <taxon>Diaporthales</taxon>
        <taxon>Diaporthaceae</taxon>
        <taxon>Diaporthe</taxon>
    </lineage>
</organism>
<dbReference type="AlphaFoldDB" id="A0A2P5HWJ5"/>
<evidence type="ECO:0000313" key="5">
    <source>
        <dbReference type="EMBL" id="POS74622.1"/>
    </source>
</evidence>
<proteinExistence type="inferred from homology"/>
<gene>
    <name evidence="5" type="ORF">DHEL01_v206975</name>
</gene>
<dbReference type="InterPro" id="IPR036188">
    <property type="entry name" value="FAD/NAD-bd_sf"/>
</dbReference>
<comment type="similarity">
    <text evidence="1">Belongs to the FAD-binding monooxygenase family.</text>
</comment>
<sequence length="532" mass="60438">MAYRLKHELNFHDFLIYEKLDGVDGWHLASKHISRMSHLYSFSFNPNPNWSKQLCEQPEILKYMEDTVDKFDIRKHVHPSVLCTGAKWHNELGKWEVNLEDLESGIEYSRYATIFVSAVGAISFPRDVKFPGMENFKGHMFHTAQWDHSVSYANKRVAVIGNGCSAAQVVPAVAEKAAFVKQYARSGQWFHARPNRYYTELDKFMFKWMPLWARLLRLKIFLDADEETTTYFPTTKGVKMRAQVESESKKYIKSKTPEKFWNHIIPKFPLGCKRRMFDPGYLDALNRHNVELLPEGIQEMTETGIVSASGEQDDFDIIVLATGFQVSEFLTPMHITGADGRALHKQWRECRGAQAYLGTYVHNFPNLAILFGPNTFPANNSALFACEMQVDFAVKSLFTPLLDRRADIIEVKQTAENFTTNAIHRELSNTVFSGDCSNWYIGKFGRNAASWPGPARSYWAATYFPDWSAFNLIGGSRLWPLYTFRRWLLNAGLLTKALSILGIAAAAALSGGREVSIARLAGLKAMATSAFV</sequence>